<keyword evidence="3 4" id="KW-0949">S-adenosyl-L-methionine</keyword>
<evidence type="ECO:0000256" key="1">
    <source>
        <dbReference type="ARBA" id="ARBA00022603"/>
    </source>
</evidence>
<feature type="binding site" evidence="4">
    <location>
        <begin position="102"/>
        <end position="103"/>
    </location>
    <ligand>
        <name>S-adenosyl-L-methionine</name>
        <dbReference type="ChEBI" id="CHEBI:59789"/>
    </ligand>
</feature>
<dbReference type="GO" id="GO:0032259">
    <property type="term" value="P:methylation"/>
    <property type="evidence" value="ECO:0007669"/>
    <property type="project" value="UniProtKB-KW"/>
</dbReference>
<dbReference type="Proteomes" id="UP000616114">
    <property type="component" value="Unassembled WGS sequence"/>
</dbReference>
<comment type="similarity">
    <text evidence="4">Belongs to the class I-like SAM-binding methyltransferase superfamily. MenG/UbiE family.</text>
</comment>
<evidence type="ECO:0000313" key="6">
    <source>
        <dbReference type="Proteomes" id="UP000616114"/>
    </source>
</evidence>
<dbReference type="PROSITE" id="PS51608">
    <property type="entry name" value="SAM_MT_UBIE"/>
    <property type="match status" value="1"/>
</dbReference>
<organism evidence="5 6">
    <name type="scientific">Sediminivirga luteola</name>
    <dbReference type="NCBI Taxonomy" id="1774748"/>
    <lineage>
        <taxon>Bacteria</taxon>
        <taxon>Bacillati</taxon>
        <taxon>Actinomycetota</taxon>
        <taxon>Actinomycetes</taxon>
        <taxon>Micrococcales</taxon>
        <taxon>Brevibacteriaceae</taxon>
        <taxon>Sediminivirga</taxon>
    </lineage>
</organism>
<reference evidence="5" key="1">
    <citation type="journal article" date="2014" name="Int. J. Syst. Evol. Microbiol.">
        <title>Complete genome sequence of Corynebacterium casei LMG S-19264T (=DSM 44701T), isolated from a smear-ripened cheese.</title>
        <authorList>
            <consortium name="US DOE Joint Genome Institute (JGI-PGF)"/>
            <person name="Walter F."/>
            <person name="Albersmeier A."/>
            <person name="Kalinowski J."/>
            <person name="Ruckert C."/>
        </authorList>
    </citation>
    <scope>NUCLEOTIDE SEQUENCE</scope>
    <source>
        <strain evidence="5">CGMCC 1.12785</strain>
    </source>
</reference>
<accession>A0A8J2TX40</accession>
<dbReference type="AlphaFoldDB" id="A0A8J2TX40"/>
<comment type="catalytic activity">
    <reaction evidence="4">
        <text>a 2-demethylmenaquinol + S-adenosyl-L-methionine = a menaquinol + S-adenosyl-L-homocysteine + H(+)</text>
        <dbReference type="Rhea" id="RHEA:42640"/>
        <dbReference type="Rhea" id="RHEA-COMP:9539"/>
        <dbReference type="Rhea" id="RHEA-COMP:9563"/>
        <dbReference type="ChEBI" id="CHEBI:15378"/>
        <dbReference type="ChEBI" id="CHEBI:18151"/>
        <dbReference type="ChEBI" id="CHEBI:55437"/>
        <dbReference type="ChEBI" id="CHEBI:57856"/>
        <dbReference type="ChEBI" id="CHEBI:59789"/>
        <dbReference type="EC" id="2.1.1.163"/>
    </reaction>
</comment>
<dbReference type="GO" id="GO:0043770">
    <property type="term" value="F:demethylmenaquinone methyltransferase activity"/>
    <property type="evidence" value="ECO:0007669"/>
    <property type="project" value="UniProtKB-UniRule"/>
</dbReference>
<name>A0A8J2TX40_9MICO</name>
<dbReference type="PANTHER" id="PTHR43591:SF24">
    <property type="entry name" value="2-METHOXY-6-POLYPRENYL-1,4-BENZOQUINOL METHYLASE, MITOCHONDRIAL"/>
    <property type="match status" value="1"/>
</dbReference>
<feature type="binding site" evidence="4">
    <location>
        <position position="119"/>
    </location>
    <ligand>
        <name>S-adenosyl-L-methionine</name>
        <dbReference type="ChEBI" id="CHEBI:59789"/>
    </ligand>
</feature>
<comment type="pathway">
    <text evidence="4">Quinol/quinone metabolism; menaquinone biosynthesis; menaquinol from 1,4-dihydroxy-2-naphthoate: step 2/2.</text>
</comment>
<comment type="caution">
    <text evidence="5">The sequence shown here is derived from an EMBL/GenBank/DDBJ whole genome shotgun (WGS) entry which is preliminary data.</text>
</comment>
<dbReference type="UniPathway" id="UPA00079">
    <property type="reaction ID" value="UER00169"/>
</dbReference>
<dbReference type="Pfam" id="PF01209">
    <property type="entry name" value="Ubie_methyltran"/>
    <property type="match status" value="1"/>
</dbReference>
<feature type="binding site" evidence="4">
    <location>
        <position position="62"/>
    </location>
    <ligand>
        <name>S-adenosyl-L-methionine</name>
        <dbReference type="ChEBI" id="CHEBI:59789"/>
    </ligand>
</feature>
<comment type="function">
    <text evidence="4">Methyltransferase required for the conversion of demethylmenaquinol (DMKH2) to menaquinol (MKH2).</text>
</comment>
<evidence type="ECO:0000313" key="5">
    <source>
        <dbReference type="EMBL" id="GGA11212.1"/>
    </source>
</evidence>
<dbReference type="PANTHER" id="PTHR43591">
    <property type="entry name" value="METHYLTRANSFERASE"/>
    <property type="match status" value="1"/>
</dbReference>
<dbReference type="SUPFAM" id="SSF53335">
    <property type="entry name" value="S-adenosyl-L-methionine-dependent methyltransferases"/>
    <property type="match status" value="1"/>
</dbReference>
<dbReference type="Gene3D" id="3.40.50.150">
    <property type="entry name" value="Vaccinia Virus protein VP39"/>
    <property type="match status" value="1"/>
</dbReference>
<dbReference type="GO" id="GO:0009234">
    <property type="term" value="P:menaquinone biosynthetic process"/>
    <property type="evidence" value="ECO:0007669"/>
    <property type="project" value="UniProtKB-UniRule"/>
</dbReference>
<keyword evidence="1 4" id="KW-0489">Methyltransferase</keyword>
<dbReference type="CDD" id="cd02440">
    <property type="entry name" value="AdoMet_MTases"/>
    <property type="match status" value="1"/>
</dbReference>
<proteinExistence type="inferred from homology"/>
<dbReference type="NCBIfam" id="NF001241">
    <property type="entry name" value="PRK00216.1-2"/>
    <property type="match status" value="1"/>
</dbReference>
<dbReference type="InterPro" id="IPR004033">
    <property type="entry name" value="UbiE/COQ5_MeTrFase"/>
</dbReference>
<keyword evidence="6" id="KW-1185">Reference proteome</keyword>
<dbReference type="InterPro" id="IPR023576">
    <property type="entry name" value="UbiE/COQ5_MeTrFase_CS"/>
</dbReference>
<protein>
    <recommendedName>
        <fullName evidence="4">Demethylmenaquinone methyltransferase</fullName>
        <ecNumber evidence="4">2.1.1.163</ecNumber>
    </recommendedName>
</protein>
<keyword evidence="4" id="KW-0474">Menaquinone biosynthesis</keyword>
<evidence type="ECO:0000256" key="4">
    <source>
        <dbReference type="HAMAP-Rule" id="MF_01813"/>
    </source>
</evidence>
<evidence type="ECO:0000256" key="2">
    <source>
        <dbReference type="ARBA" id="ARBA00022679"/>
    </source>
</evidence>
<keyword evidence="2 4" id="KW-0808">Transferase</keyword>
<dbReference type="NCBIfam" id="TIGR01934">
    <property type="entry name" value="MenG_MenH_UbiE"/>
    <property type="match status" value="1"/>
</dbReference>
<dbReference type="InterPro" id="IPR029063">
    <property type="entry name" value="SAM-dependent_MTases_sf"/>
</dbReference>
<dbReference type="EC" id="2.1.1.163" evidence="4"/>
<dbReference type="RefSeq" id="WP_188550070.1">
    <property type="nucleotide sequence ID" value="NZ_BMFY01000004.1"/>
</dbReference>
<reference evidence="5" key="2">
    <citation type="submission" date="2020-09" db="EMBL/GenBank/DDBJ databases">
        <authorList>
            <person name="Sun Q."/>
            <person name="Zhou Y."/>
        </authorList>
    </citation>
    <scope>NUCLEOTIDE SEQUENCE</scope>
    <source>
        <strain evidence="5">CGMCC 1.12785</strain>
    </source>
</reference>
<gene>
    <name evidence="4 5" type="primary">menG</name>
    <name evidence="5" type="ORF">GCM10011333_12570</name>
</gene>
<dbReference type="PROSITE" id="PS01184">
    <property type="entry name" value="UBIE_2"/>
    <property type="match status" value="1"/>
</dbReference>
<evidence type="ECO:0000256" key="3">
    <source>
        <dbReference type="ARBA" id="ARBA00022691"/>
    </source>
</evidence>
<feature type="binding site" evidence="4">
    <location>
        <position position="80"/>
    </location>
    <ligand>
        <name>S-adenosyl-L-methionine</name>
        <dbReference type="ChEBI" id="CHEBI:59789"/>
    </ligand>
</feature>
<dbReference type="HAMAP" id="MF_01813">
    <property type="entry name" value="MenG_UbiE_methyltr"/>
    <property type="match status" value="1"/>
</dbReference>
<sequence length="229" mass="25375">MNRAQLDKKPREVAAMFDEVARRYDLTNEILSAGQATRWRKAVTRAVDPQPGQRILDLAAGTGTSSVPFLRAGAEVVAGDISSGMLEEGKRRHPEIDFRYADACDLPFADDSFDSVTISFGLRNIADTATALREMARVTKPGGRLVIAEFSTPVNPVVRTAYMEYLMKALPRVARLIASNPEAYIYLAESIRAWPDQQELSHRILDAGWYSVSHRNLNGGIVALHRAFL</sequence>
<dbReference type="EMBL" id="BMFY01000004">
    <property type="protein sequence ID" value="GGA11212.1"/>
    <property type="molecule type" value="Genomic_DNA"/>
</dbReference>